<name>A0ABS8D5N9_9NEIS</name>
<dbReference type="Gene3D" id="3.40.50.720">
    <property type="entry name" value="NAD(P)-binding Rossmann-like Domain"/>
    <property type="match status" value="1"/>
</dbReference>
<gene>
    <name evidence="2" type="ORF">LIN78_08190</name>
</gene>
<accession>A0ABS8D5N9</accession>
<evidence type="ECO:0000313" key="2">
    <source>
        <dbReference type="EMBL" id="MCB6183524.1"/>
    </source>
</evidence>
<sequence>MASTTSHDQQRRFGGIGRLYGQEKQQRFETAHVMVVGIGGVGTWVVEALARTGIGKLTLIDLDNVAVSNVNRQIHALEGNFGKAKTTAMAERVRQINPLCQVVEIEDFLTPENMHETILSAEMGKPDVIIDAIDQAQVKIALINFAKRYHLRLVVSGGAGGKMDPTRIQIKDLAEVIQDPLLAKVRNQLRKLHGFPNGQTGKKMGVTCVFSDEPLQQPISDSCEVGASGGGLNCAGYGSAMVVTAGVGLQLAAAALSALSKPKK</sequence>
<keyword evidence="3" id="KW-1185">Reference proteome</keyword>
<dbReference type="CDD" id="cd00755">
    <property type="entry name" value="YgdL_like"/>
    <property type="match status" value="1"/>
</dbReference>
<protein>
    <submittedName>
        <fullName evidence="2">tRNA threonylcarbamoyladenosine dehydratase</fullName>
    </submittedName>
</protein>
<organism evidence="2 3">
    <name type="scientific">Leeia speluncae</name>
    <dbReference type="NCBI Taxonomy" id="2884804"/>
    <lineage>
        <taxon>Bacteria</taxon>
        <taxon>Pseudomonadati</taxon>
        <taxon>Pseudomonadota</taxon>
        <taxon>Betaproteobacteria</taxon>
        <taxon>Neisseriales</taxon>
        <taxon>Leeiaceae</taxon>
        <taxon>Leeia</taxon>
    </lineage>
</organism>
<dbReference type="PANTHER" id="PTHR43267:SF1">
    <property type="entry name" value="TRNA THREONYLCARBAMOYLADENOSINE DEHYDRATASE"/>
    <property type="match status" value="1"/>
</dbReference>
<dbReference type="RefSeq" id="WP_227180307.1">
    <property type="nucleotide sequence ID" value="NZ_JAJBZT010000004.1"/>
</dbReference>
<dbReference type="InterPro" id="IPR045886">
    <property type="entry name" value="ThiF/MoeB/HesA"/>
</dbReference>
<dbReference type="Proteomes" id="UP001165395">
    <property type="component" value="Unassembled WGS sequence"/>
</dbReference>
<dbReference type="SUPFAM" id="SSF69572">
    <property type="entry name" value="Activating enzymes of the ubiquitin-like proteins"/>
    <property type="match status" value="1"/>
</dbReference>
<feature type="domain" description="THIF-type NAD/FAD binding fold" evidence="1">
    <location>
        <begin position="19"/>
        <end position="179"/>
    </location>
</feature>
<dbReference type="Pfam" id="PF00899">
    <property type="entry name" value="ThiF"/>
    <property type="match status" value="1"/>
</dbReference>
<evidence type="ECO:0000259" key="1">
    <source>
        <dbReference type="Pfam" id="PF00899"/>
    </source>
</evidence>
<comment type="caution">
    <text evidence="2">The sequence shown here is derived from an EMBL/GenBank/DDBJ whole genome shotgun (WGS) entry which is preliminary data.</text>
</comment>
<evidence type="ECO:0000313" key="3">
    <source>
        <dbReference type="Proteomes" id="UP001165395"/>
    </source>
</evidence>
<dbReference type="PANTHER" id="PTHR43267">
    <property type="entry name" value="TRNA THREONYLCARBAMOYLADENOSINE DEHYDRATASE"/>
    <property type="match status" value="1"/>
</dbReference>
<dbReference type="EMBL" id="JAJBZT010000004">
    <property type="protein sequence ID" value="MCB6183524.1"/>
    <property type="molecule type" value="Genomic_DNA"/>
</dbReference>
<dbReference type="InterPro" id="IPR035985">
    <property type="entry name" value="Ubiquitin-activating_enz"/>
</dbReference>
<reference evidence="2" key="1">
    <citation type="submission" date="2021-10" db="EMBL/GenBank/DDBJ databases">
        <title>The complete genome sequence of Leeia sp. TBRC 13508.</title>
        <authorList>
            <person name="Charoenyingcharoen P."/>
            <person name="Yukphan P."/>
        </authorList>
    </citation>
    <scope>NUCLEOTIDE SEQUENCE</scope>
    <source>
        <strain evidence="2">TBRC 13508</strain>
    </source>
</reference>
<proteinExistence type="predicted"/>
<dbReference type="InterPro" id="IPR000594">
    <property type="entry name" value="ThiF_NAD_FAD-bd"/>
</dbReference>